<name>A0A2V2YL35_9BACL</name>
<dbReference type="InterPro" id="IPR010982">
    <property type="entry name" value="Lambda_DNA-bd_dom_sf"/>
</dbReference>
<dbReference type="InterPro" id="IPR001387">
    <property type="entry name" value="Cro/C1-type_HTH"/>
</dbReference>
<reference evidence="2 3" key="1">
    <citation type="submission" date="2018-05" db="EMBL/GenBank/DDBJ databases">
        <title>Genomic Encyclopedia of Type Strains, Phase III (KMG-III): the genomes of soil and plant-associated and newly described type strains.</title>
        <authorList>
            <person name="Whitman W."/>
        </authorList>
    </citation>
    <scope>NUCLEOTIDE SEQUENCE [LARGE SCALE GENOMIC DNA]</scope>
    <source>
        <strain evidence="2 3">CECT 5696</strain>
    </source>
</reference>
<dbReference type="SMART" id="SM00530">
    <property type="entry name" value="HTH_XRE"/>
    <property type="match status" value="1"/>
</dbReference>
<accession>A0A2V2YL35</accession>
<evidence type="ECO:0000313" key="3">
    <source>
        <dbReference type="Proteomes" id="UP000246635"/>
    </source>
</evidence>
<dbReference type="GO" id="GO:0003677">
    <property type="term" value="F:DNA binding"/>
    <property type="evidence" value="ECO:0007669"/>
    <property type="project" value="InterPro"/>
</dbReference>
<dbReference type="Proteomes" id="UP000246635">
    <property type="component" value="Unassembled WGS sequence"/>
</dbReference>
<dbReference type="OrthoDB" id="2003870at2"/>
<proteinExistence type="predicted"/>
<sequence>MHSIGERIKHIRKTHDLNQVAFSQMIGISQGTISELEKNKFNPSVETMLQLRLYHVYGVLKTKGALMLVKSSREARGV</sequence>
<dbReference type="SUPFAM" id="SSF47413">
    <property type="entry name" value="lambda repressor-like DNA-binding domains"/>
    <property type="match status" value="1"/>
</dbReference>
<dbReference type="PROSITE" id="PS50943">
    <property type="entry name" value="HTH_CROC1"/>
    <property type="match status" value="1"/>
</dbReference>
<feature type="domain" description="HTH cro/C1-type" evidence="1">
    <location>
        <begin position="8"/>
        <end position="51"/>
    </location>
</feature>
<gene>
    <name evidence="2" type="ORF">DFQ01_14930</name>
</gene>
<dbReference type="Gene3D" id="1.10.260.40">
    <property type="entry name" value="lambda repressor-like DNA-binding domains"/>
    <property type="match status" value="1"/>
</dbReference>
<organism evidence="2 3">
    <name type="scientific">Paenibacillus cellulosilyticus</name>
    <dbReference type="NCBI Taxonomy" id="375489"/>
    <lineage>
        <taxon>Bacteria</taxon>
        <taxon>Bacillati</taxon>
        <taxon>Bacillota</taxon>
        <taxon>Bacilli</taxon>
        <taxon>Bacillales</taxon>
        <taxon>Paenibacillaceae</taxon>
        <taxon>Paenibacillus</taxon>
    </lineage>
</organism>
<dbReference type="RefSeq" id="WP_110047597.1">
    <property type="nucleotide sequence ID" value="NZ_CP054613.1"/>
</dbReference>
<dbReference type="AlphaFoldDB" id="A0A2V2YL35"/>
<keyword evidence="3" id="KW-1185">Reference proteome</keyword>
<protein>
    <submittedName>
        <fullName evidence="2">Helix-turn-helix protein</fullName>
    </submittedName>
</protein>
<dbReference type="Pfam" id="PF12844">
    <property type="entry name" value="HTH_19"/>
    <property type="match status" value="1"/>
</dbReference>
<dbReference type="CDD" id="cd00093">
    <property type="entry name" value="HTH_XRE"/>
    <property type="match status" value="1"/>
</dbReference>
<evidence type="ECO:0000259" key="1">
    <source>
        <dbReference type="PROSITE" id="PS50943"/>
    </source>
</evidence>
<comment type="caution">
    <text evidence="2">The sequence shown here is derived from an EMBL/GenBank/DDBJ whole genome shotgun (WGS) entry which is preliminary data.</text>
</comment>
<evidence type="ECO:0000313" key="2">
    <source>
        <dbReference type="EMBL" id="PWV89133.1"/>
    </source>
</evidence>
<dbReference type="EMBL" id="QGTQ01000049">
    <property type="protein sequence ID" value="PWV89133.1"/>
    <property type="molecule type" value="Genomic_DNA"/>
</dbReference>